<accession>A0ABW5QCY1</accession>
<dbReference type="InterPro" id="IPR025711">
    <property type="entry name" value="PepSY"/>
</dbReference>
<evidence type="ECO:0000259" key="2">
    <source>
        <dbReference type="Pfam" id="PF03413"/>
    </source>
</evidence>
<feature type="domain" description="PepSY" evidence="2">
    <location>
        <begin position="55"/>
        <end position="113"/>
    </location>
</feature>
<dbReference type="Pfam" id="PF03413">
    <property type="entry name" value="PepSY"/>
    <property type="match status" value="2"/>
</dbReference>
<comment type="caution">
    <text evidence="3">The sequence shown here is derived from an EMBL/GenBank/DDBJ whole genome shotgun (WGS) entry which is preliminary data.</text>
</comment>
<organism evidence="3 4">
    <name type="scientific">Piscibacillus salipiscarius</name>
    <dbReference type="NCBI Taxonomy" id="299480"/>
    <lineage>
        <taxon>Bacteria</taxon>
        <taxon>Bacillati</taxon>
        <taxon>Bacillota</taxon>
        <taxon>Bacilli</taxon>
        <taxon>Bacillales</taxon>
        <taxon>Bacillaceae</taxon>
        <taxon>Piscibacillus</taxon>
    </lineage>
</organism>
<keyword evidence="4" id="KW-1185">Reference proteome</keyword>
<dbReference type="Proteomes" id="UP001597452">
    <property type="component" value="Unassembled WGS sequence"/>
</dbReference>
<gene>
    <name evidence="3" type="ORF">ACFSW4_12760</name>
</gene>
<reference evidence="4" key="1">
    <citation type="journal article" date="2019" name="Int. J. Syst. Evol. Microbiol.">
        <title>The Global Catalogue of Microorganisms (GCM) 10K type strain sequencing project: providing services to taxonomists for standard genome sequencing and annotation.</title>
        <authorList>
            <consortium name="The Broad Institute Genomics Platform"/>
            <consortium name="The Broad Institute Genome Sequencing Center for Infectious Disease"/>
            <person name="Wu L."/>
            <person name="Ma J."/>
        </authorList>
    </citation>
    <scope>NUCLEOTIDE SEQUENCE [LARGE SCALE GENOMIC DNA]</scope>
    <source>
        <strain evidence="4">TISTR 1571</strain>
    </source>
</reference>
<evidence type="ECO:0000256" key="1">
    <source>
        <dbReference type="SAM" id="MobiDB-lite"/>
    </source>
</evidence>
<feature type="compositionally biased region" description="Basic and acidic residues" evidence="1">
    <location>
        <begin position="127"/>
        <end position="143"/>
    </location>
</feature>
<dbReference type="RefSeq" id="WP_054754720.1">
    <property type="nucleotide sequence ID" value="NZ_JBHUMZ010000045.1"/>
</dbReference>
<feature type="domain" description="PepSY" evidence="2">
    <location>
        <begin position="142"/>
        <end position="199"/>
    </location>
</feature>
<name>A0ABW5QCY1_9BACI</name>
<sequence length="202" mass="22097">MKRKMIAGALASTIAVGGTVGAVTYSDSISKTSNQKLDVKGKMESQATVNANKLIGVEELEDIVLNKVDGSIEDVELDTRSDNKAYYEVEVLKDEQEYELIIDGYTGKVLKVEGVNHTSKSNGEEQVEVKDDENKSQKNTEPIGKEKAIRLALEVTSGKVSDIELEEDDGQYVYEVEVKGEKESGVKIDAYTGAIIDIELDD</sequence>
<feature type="region of interest" description="Disordered" evidence="1">
    <location>
        <begin position="119"/>
        <end position="143"/>
    </location>
</feature>
<dbReference type="Gene3D" id="3.10.450.40">
    <property type="match status" value="2"/>
</dbReference>
<evidence type="ECO:0000313" key="3">
    <source>
        <dbReference type="EMBL" id="MFD2639741.1"/>
    </source>
</evidence>
<evidence type="ECO:0000313" key="4">
    <source>
        <dbReference type="Proteomes" id="UP001597452"/>
    </source>
</evidence>
<proteinExistence type="predicted"/>
<dbReference type="EMBL" id="JBHUMZ010000045">
    <property type="protein sequence ID" value="MFD2639741.1"/>
    <property type="molecule type" value="Genomic_DNA"/>
</dbReference>
<protein>
    <submittedName>
        <fullName evidence="3">PepSY domain-containing protein</fullName>
    </submittedName>
</protein>